<evidence type="ECO:0000313" key="4">
    <source>
        <dbReference type="EMBL" id="ACX76525.1"/>
    </source>
</evidence>
<dbReference type="PROSITE" id="PS50234">
    <property type="entry name" value="VWFA"/>
    <property type="match status" value="1"/>
</dbReference>
<dbReference type="InterPro" id="IPR052969">
    <property type="entry name" value="Thr-specific_kinase-like"/>
</dbReference>
<dbReference type="PROSITE" id="PS51257">
    <property type="entry name" value="PROKAR_LIPOPROTEIN"/>
    <property type="match status" value="1"/>
</dbReference>
<accession>C9RPJ3</accession>
<dbReference type="EMBL" id="CP001792">
    <property type="protein sequence ID" value="ACX76525.1"/>
    <property type="molecule type" value="Genomic_DNA"/>
</dbReference>
<feature type="domain" description="VWFA" evidence="3">
    <location>
        <begin position="320"/>
        <end position="511"/>
    </location>
</feature>
<evidence type="ECO:0000313" key="7">
    <source>
        <dbReference type="Proteomes" id="UP000001497"/>
    </source>
</evidence>
<evidence type="ECO:0000259" key="3">
    <source>
        <dbReference type="PROSITE" id="PS50234"/>
    </source>
</evidence>
<reference evidence="4 7" key="1">
    <citation type="submission" date="2009-10" db="EMBL/GenBank/DDBJ databases">
        <title>Complete sequence of Fibrobacter succinogenes subsp. succinogenes S85.</title>
        <authorList>
            <consortium name="US DOE Joint Genome Institute"/>
            <person name="Lucas S."/>
            <person name="Copeland A."/>
            <person name="Lapidus A."/>
            <person name="Glavina del Rio T."/>
            <person name="Tice H."/>
            <person name="Bruce D."/>
            <person name="Goodwin L."/>
            <person name="Pitluck S."/>
            <person name="Chertkov O."/>
            <person name="Detter J.C."/>
            <person name="Han C."/>
            <person name="Tapia R."/>
            <person name="Larimer F."/>
            <person name="Land M."/>
            <person name="Hauser L."/>
            <person name="Kyrpides N."/>
            <person name="Mikhailova N."/>
            <person name="Weimer P.J."/>
            <person name="Stevenson D.M."/>
            <person name="Boyum J."/>
            <person name="Brumm P.I."/>
            <person name="Mead D."/>
        </authorList>
    </citation>
    <scope>NUCLEOTIDE SEQUENCE [LARGE SCALE GENOMIC DNA]</scope>
    <source>
        <strain evidence="7">ATCC 19169 / S85</strain>
        <strain evidence="4">S85</strain>
    </source>
</reference>
<evidence type="ECO:0000313" key="5">
    <source>
        <dbReference type="EMBL" id="ADL24845.1"/>
    </source>
</evidence>
<protein>
    <submittedName>
        <fullName evidence="5">Putative lipoprotein</fullName>
    </submittedName>
</protein>
<dbReference type="Proteomes" id="UP000001497">
    <property type="component" value="Chromosome"/>
</dbReference>
<dbReference type="KEGG" id="fsu:Fisuc_2945"/>
<dbReference type="OrthoDB" id="9805121at2"/>
<gene>
    <name evidence="4" type="ordered locus">Fisuc_2945</name>
    <name evidence="5" type="ordered locus">FSU_0208</name>
</gene>
<proteinExistence type="predicted"/>
<dbReference type="KEGG" id="fsc:FSU_0208"/>
<evidence type="ECO:0000256" key="2">
    <source>
        <dbReference type="SAM" id="SignalP"/>
    </source>
</evidence>
<name>C9RPJ3_FIBSS</name>
<dbReference type="PANTHER" id="PTHR47763">
    <property type="entry name" value="ALPHA-PROTEIN KINASE VWKA"/>
    <property type="match status" value="1"/>
</dbReference>
<dbReference type="STRING" id="59374.FSU_0208"/>
<dbReference type="SUPFAM" id="SSF53300">
    <property type="entry name" value="vWA-like"/>
    <property type="match status" value="1"/>
</dbReference>
<dbReference type="InterPro" id="IPR036465">
    <property type="entry name" value="vWFA_dom_sf"/>
</dbReference>
<dbReference type="RefSeq" id="WP_014545050.1">
    <property type="nucleotide sequence ID" value="NC_013410.1"/>
</dbReference>
<dbReference type="PATRIC" id="fig|59374.8.peg.201"/>
<dbReference type="eggNOG" id="COG2304">
    <property type="taxonomic scope" value="Bacteria"/>
</dbReference>
<keyword evidence="2" id="KW-0732">Signal</keyword>
<reference evidence="5" key="3">
    <citation type="submission" date="2010-08" db="EMBL/GenBank/DDBJ databases">
        <authorList>
            <person name="Durkin A.S."/>
            <person name="Nelson K.E."/>
            <person name="Morrison M."/>
            <person name="Forsberg C.W."/>
            <person name="Wilson D.B."/>
            <person name="Russell J.B."/>
            <person name="Cann I.K.O."/>
            <person name="Mackie R.I."/>
            <person name="White B.A."/>
        </authorList>
    </citation>
    <scope>NUCLEOTIDE SEQUENCE</scope>
    <source>
        <strain evidence="5">S85</strain>
    </source>
</reference>
<feature type="compositionally biased region" description="Low complexity" evidence="1">
    <location>
        <begin position="37"/>
        <end position="101"/>
    </location>
</feature>
<keyword evidence="7" id="KW-1185">Reference proteome</keyword>
<evidence type="ECO:0000313" key="6">
    <source>
        <dbReference type="Proteomes" id="UP000000517"/>
    </source>
</evidence>
<feature type="chain" id="PRO_5003001464" evidence="2">
    <location>
        <begin position="20"/>
        <end position="524"/>
    </location>
</feature>
<dbReference type="AlphaFoldDB" id="C9RPJ3"/>
<reference evidence="6" key="2">
    <citation type="submission" date="2010-08" db="EMBL/GenBank/DDBJ databases">
        <title>Complete sequence of Fibrobacter succinogenes subsp. succinogenes S85.</title>
        <authorList>
            <person name="Durkin A.S."/>
            <person name="Nelson K.E."/>
            <person name="Morrison M."/>
            <person name="Forsberg C.W."/>
            <person name="Wilson D.B."/>
            <person name="Russell J.B."/>
            <person name="Cann I.K.O."/>
            <person name="Mackie R.I."/>
            <person name="White B.A."/>
        </authorList>
    </citation>
    <scope>NUCLEOTIDE SEQUENCE [LARGE SCALE GENOMIC DNA]</scope>
    <source>
        <strain evidence="6">ATCC 19169 / S85</strain>
    </source>
</reference>
<feature type="signal peptide" evidence="2">
    <location>
        <begin position="1"/>
        <end position="19"/>
    </location>
</feature>
<sequence>MKKKWLAVIAFSLLSTACSDDNIGNFPSAAGAENPTSAGIESSGIESSADSPDAESSSAFSSSSVMSSSVESSAESSTESSAESSSGTESSSSATPKSSATNFLDTPFGDYEYAITDSYEGGAGGFGGGFSDATTSTKGGGAGGLTGGAGGVSVTGGSPGGAGGVGGTSGAGGLGGTNNRTSGLLTAGEWNDLDNWKFWSGLLNENKYYDKTSYWKFYPKNLVAVQVVDGNNTAIANVPVELLKGGTVLFSTKTDNAGFAYCWQSLFANDDSDIVEADYSLNVNGASYTEPVKFTSLGDEQVNVNVVVSADAKLAAAKADIAFIVDATGSMTDEIRFLISDLNYIIDHASLGNNVALRTAALFYRDVQDEYITRYDDFSDNVSTTQEFVAKQKAGGGGDYPEAVDYALEASLQKLSWNESARARIAFLILDAPAHHKDNVIESLQKSIALFAQNGIKIIPVAASGVDKDTEFMLRFFELATGGTYVFLTNDSGIGNKHIEASVGDYEVEKLADLMVRLIKKYIE</sequence>
<keyword evidence="5" id="KW-0449">Lipoprotein</keyword>
<dbReference type="HOGENOM" id="CLU_039388_0_0_0"/>
<organism evidence="5 6">
    <name type="scientific">Fibrobacter succinogenes (strain ATCC 19169 / S85)</name>
    <dbReference type="NCBI Taxonomy" id="59374"/>
    <lineage>
        <taxon>Bacteria</taxon>
        <taxon>Pseudomonadati</taxon>
        <taxon>Fibrobacterota</taxon>
        <taxon>Fibrobacteria</taxon>
        <taxon>Fibrobacterales</taxon>
        <taxon>Fibrobacteraceae</taxon>
        <taxon>Fibrobacter</taxon>
    </lineage>
</organism>
<evidence type="ECO:0000256" key="1">
    <source>
        <dbReference type="SAM" id="MobiDB-lite"/>
    </source>
</evidence>
<dbReference type="Proteomes" id="UP000000517">
    <property type="component" value="Chromosome"/>
</dbReference>
<dbReference type="EMBL" id="CP002158">
    <property type="protein sequence ID" value="ADL24845.1"/>
    <property type="molecule type" value="Genomic_DNA"/>
</dbReference>
<dbReference type="InterPro" id="IPR002035">
    <property type="entry name" value="VWF_A"/>
</dbReference>
<feature type="region of interest" description="Disordered" evidence="1">
    <location>
        <begin position="24"/>
        <end position="101"/>
    </location>
</feature>
<dbReference type="Gene3D" id="3.40.50.410">
    <property type="entry name" value="von Willebrand factor, type A domain"/>
    <property type="match status" value="1"/>
</dbReference>